<keyword evidence="3" id="KW-1015">Disulfide bond</keyword>
<evidence type="ECO:0000256" key="4">
    <source>
        <dbReference type="ARBA" id="ARBA00023284"/>
    </source>
</evidence>
<dbReference type="PROSITE" id="PS51352">
    <property type="entry name" value="THIOREDOXIN_2"/>
    <property type="match status" value="1"/>
</dbReference>
<dbReference type="SUPFAM" id="SSF52833">
    <property type="entry name" value="Thioredoxin-like"/>
    <property type="match status" value="1"/>
</dbReference>
<dbReference type="Pfam" id="PF00578">
    <property type="entry name" value="AhpC-TSA"/>
    <property type="match status" value="1"/>
</dbReference>
<evidence type="ECO:0000256" key="1">
    <source>
        <dbReference type="ARBA" id="ARBA00022559"/>
    </source>
</evidence>
<keyword evidence="1" id="KW-0560">Oxidoreductase</keyword>
<reference evidence="6" key="2">
    <citation type="submission" date="2021-04" db="EMBL/GenBank/DDBJ databases">
        <authorList>
            <person name="Gilroy R."/>
        </authorList>
    </citation>
    <scope>NUCLEOTIDE SEQUENCE</scope>
    <source>
        <strain evidence="6">CHK169-4300</strain>
    </source>
</reference>
<protein>
    <submittedName>
        <fullName evidence="6">Redoxin domain-containing protein</fullName>
    </submittedName>
</protein>
<dbReference type="PANTHER" id="PTHR43110:SF1">
    <property type="entry name" value="THIOL PEROXIDASE"/>
    <property type="match status" value="1"/>
</dbReference>
<dbReference type="GO" id="GO:0004601">
    <property type="term" value="F:peroxidase activity"/>
    <property type="evidence" value="ECO:0007669"/>
    <property type="project" value="UniProtKB-KW"/>
</dbReference>
<dbReference type="InterPro" id="IPR000866">
    <property type="entry name" value="AhpC/TSA"/>
</dbReference>
<keyword evidence="1" id="KW-0575">Peroxidase</keyword>
<name>A0A9D2JXT4_9LACT</name>
<gene>
    <name evidence="6" type="ORF">H9808_02300</name>
</gene>
<proteinExistence type="predicted"/>
<sequence>MQVTFKGDPLEVKGTQPIVGERAPDATLTTRQGEDVKLSSYFGNQPVVVSVVPDVQTRTCELQTKRFSKELAKKDVVYLTVSRNTVDEFNQWNDENDLDLTTLSDTKHEFGKAYGLGVDMGGDERLARSVFLVDQQGIIQYVQIVEEIADEPNYDATLEAIDNL</sequence>
<dbReference type="Proteomes" id="UP000824106">
    <property type="component" value="Unassembled WGS sequence"/>
</dbReference>
<reference evidence="6" key="1">
    <citation type="journal article" date="2021" name="PeerJ">
        <title>Extensive microbial diversity within the chicken gut microbiome revealed by metagenomics and culture.</title>
        <authorList>
            <person name="Gilroy R."/>
            <person name="Ravi A."/>
            <person name="Getino M."/>
            <person name="Pursley I."/>
            <person name="Horton D.L."/>
            <person name="Alikhan N.F."/>
            <person name="Baker D."/>
            <person name="Gharbi K."/>
            <person name="Hall N."/>
            <person name="Watson M."/>
            <person name="Adriaenssens E.M."/>
            <person name="Foster-Nyarko E."/>
            <person name="Jarju S."/>
            <person name="Secka A."/>
            <person name="Antonio M."/>
            <person name="Oren A."/>
            <person name="Chaudhuri R.R."/>
            <person name="La Ragione R."/>
            <person name="Hildebrand F."/>
            <person name="Pallen M.J."/>
        </authorList>
    </citation>
    <scope>NUCLEOTIDE SEQUENCE</scope>
    <source>
        <strain evidence="6">CHK169-4300</strain>
    </source>
</reference>
<feature type="domain" description="Thioredoxin" evidence="5">
    <location>
        <begin position="17"/>
        <end position="164"/>
    </location>
</feature>
<keyword evidence="2" id="KW-0049">Antioxidant</keyword>
<dbReference type="EMBL" id="DXAZ01000033">
    <property type="protein sequence ID" value="HIZ70582.1"/>
    <property type="molecule type" value="Genomic_DNA"/>
</dbReference>
<evidence type="ECO:0000313" key="7">
    <source>
        <dbReference type="Proteomes" id="UP000824106"/>
    </source>
</evidence>
<dbReference type="Gene3D" id="3.40.30.10">
    <property type="entry name" value="Glutaredoxin"/>
    <property type="match status" value="1"/>
</dbReference>
<organism evidence="6 7">
    <name type="scientific">Candidatus Atopostipes pullistercoris</name>
    <dbReference type="NCBI Taxonomy" id="2838467"/>
    <lineage>
        <taxon>Bacteria</taxon>
        <taxon>Bacillati</taxon>
        <taxon>Bacillota</taxon>
        <taxon>Bacilli</taxon>
        <taxon>Lactobacillales</taxon>
        <taxon>Carnobacteriaceae</taxon>
        <taxon>Atopostipes</taxon>
    </lineage>
</organism>
<dbReference type="PANTHER" id="PTHR43110">
    <property type="entry name" value="THIOL PEROXIDASE"/>
    <property type="match status" value="1"/>
</dbReference>
<evidence type="ECO:0000256" key="3">
    <source>
        <dbReference type="ARBA" id="ARBA00023157"/>
    </source>
</evidence>
<dbReference type="InterPro" id="IPR050455">
    <property type="entry name" value="Tpx_Peroxidase_subfamily"/>
</dbReference>
<accession>A0A9D2JXT4</accession>
<evidence type="ECO:0000256" key="2">
    <source>
        <dbReference type="ARBA" id="ARBA00022862"/>
    </source>
</evidence>
<evidence type="ECO:0000259" key="5">
    <source>
        <dbReference type="PROSITE" id="PS51352"/>
    </source>
</evidence>
<dbReference type="InterPro" id="IPR013766">
    <property type="entry name" value="Thioredoxin_domain"/>
</dbReference>
<comment type="caution">
    <text evidence="6">The sequence shown here is derived from an EMBL/GenBank/DDBJ whole genome shotgun (WGS) entry which is preliminary data.</text>
</comment>
<evidence type="ECO:0000313" key="6">
    <source>
        <dbReference type="EMBL" id="HIZ70582.1"/>
    </source>
</evidence>
<dbReference type="AlphaFoldDB" id="A0A9D2JXT4"/>
<keyword evidence="4" id="KW-0676">Redox-active center</keyword>
<dbReference type="InterPro" id="IPR036249">
    <property type="entry name" value="Thioredoxin-like_sf"/>
</dbReference>